<feature type="transmembrane region" description="Helical" evidence="1">
    <location>
        <begin position="189"/>
        <end position="207"/>
    </location>
</feature>
<sequence length="215" mass="22899">MLTEYSAAFLLGLVSAGHCLGMCGGIVLAAGLQAKSAAYSILYNIGRIGSYATLALIFGSLASMLPEQTFPAMKLISSLLLVLTALYLSGLSHLITRIEVIGKPIWALSQPVAKRLMPVRHPGTALLLGYFWGFIPCGLVYTALTFSLAQPTVGQSMISMLSFGLGTFPAMIGATLLATTLRAWLAKSAIRWLLAGMMIIMALIIFHDAVSSIMR</sequence>
<feature type="transmembrane region" description="Helical" evidence="1">
    <location>
        <begin position="124"/>
        <end position="144"/>
    </location>
</feature>
<feature type="transmembrane region" description="Helical" evidence="1">
    <location>
        <begin position="156"/>
        <end position="177"/>
    </location>
</feature>
<gene>
    <name evidence="3" type="ORF">MED297_13707</name>
</gene>
<dbReference type="RefSeq" id="WP_008042662.1">
    <property type="nucleotide sequence ID" value="NZ_CH724149.1"/>
</dbReference>
<dbReference type="AlphaFoldDB" id="A4BCL7"/>
<organism evidence="3 4">
    <name type="scientific">Reinekea blandensis MED297</name>
    <dbReference type="NCBI Taxonomy" id="314283"/>
    <lineage>
        <taxon>Bacteria</taxon>
        <taxon>Pseudomonadati</taxon>
        <taxon>Pseudomonadota</taxon>
        <taxon>Gammaproteobacteria</taxon>
        <taxon>Oceanospirillales</taxon>
        <taxon>Saccharospirillaceae</taxon>
        <taxon>Reinekea</taxon>
    </lineage>
</organism>
<keyword evidence="1" id="KW-1133">Transmembrane helix</keyword>
<feature type="domain" description="Urease accessory protein UreH-like transmembrane" evidence="2">
    <location>
        <begin position="7"/>
        <end position="203"/>
    </location>
</feature>
<comment type="caution">
    <text evidence="3">The sequence shown here is derived from an EMBL/GenBank/DDBJ whole genome shotgun (WGS) entry which is preliminary data.</text>
</comment>
<dbReference type="EMBL" id="AAOE01000005">
    <property type="protein sequence ID" value="EAR10283.1"/>
    <property type="molecule type" value="Genomic_DNA"/>
</dbReference>
<dbReference type="HOGENOM" id="CLU_032635_0_0_6"/>
<dbReference type="PANTHER" id="PTHR42208:SF1">
    <property type="entry name" value="HEAVY METAL TRANSPORTER"/>
    <property type="match status" value="1"/>
</dbReference>
<dbReference type="PANTHER" id="PTHR42208">
    <property type="entry name" value="HEAVY METAL TRANSPORTER-RELATED"/>
    <property type="match status" value="1"/>
</dbReference>
<evidence type="ECO:0000313" key="4">
    <source>
        <dbReference type="Proteomes" id="UP000005953"/>
    </source>
</evidence>
<accession>A4BCL7</accession>
<dbReference type="Pfam" id="PF13386">
    <property type="entry name" value="DsbD_2"/>
    <property type="match status" value="1"/>
</dbReference>
<keyword evidence="1" id="KW-0472">Membrane</keyword>
<proteinExistence type="predicted"/>
<protein>
    <recommendedName>
        <fullName evidence="2">Urease accessory protein UreH-like transmembrane domain-containing protein</fullName>
    </recommendedName>
</protein>
<keyword evidence="4" id="KW-1185">Reference proteome</keyword>
<evidence type="ECO:0000256" key="1">
    <source>
        <dbReference type="SAM" id="Phobius"/>
    </source>
</evidence>
<dbReference type="STRING" id="314283.MED297_13707"/>
<dbReference type="Proteomes" id="UP000005953">
    <property type="component" value="Unassembled WGS sequence"/>
</dbReference>
<feature type="transmembrane region" description="Helical" evidence="1">
    <location>
        <begin position="41"/>
        <end position="63"/>
    </location>
</feature>
<feature type="transmembrane region" description="Helical" evidence="1">
    <location>
        <begin position="6"/>
        <end position="29"/>
    </location>
</feature>
<dbReference type="InterPro" id="IPR039447">
    <property type="entry name" value="UreH-like_TM_dom"/>
</dbReference>
<evidence type="ECO:0000313" key="3">
    <source>
        <dbReference type="EMBL" id="EAR10283.1"/>
    </source>
</evidence>
<feature type="transmembrane region" description="Helical" evidence="1">
    <location>
        <begin position="75"/>
        <end position="95"/>
    </location>
</feature>
<dbReference type="OrthoDB" id="9798690at2"/>
<reference evidence="3 4" key="1">
    <citation type="submission" date="2006-02" db="EMBL/GenBank/DDBJ databases">
        <authorList>
            <person name="Pinhassi J."/>
            <person name="Pedros-Alio C."/>
            <person name="Ferriera S."/>
            <person name="Johnson J."/>
            <person name="Kravitz S."/>
            <person name="Halpern A."/>
            <person name="Remington K."/>
            <person name="Beeson K."/>
            <person name="Tran B."/>
            <person name="Rogers Y.-H."/>
            <person name="Friedman R."/>
            <person name="Venter J.C."/>
        </authorList>
    </citation>
    <scope>NUCLEOTIDE SEQUENCE [LARGE SCALE GENOMIC DNA]</scope>
    <source>
        <strain evidence="3 4">MED297</strain>
    </source>
</reference>
<keyword evidence="1" id="KW-0812">Transmembrane</keyword>
<name>A4BCL7_9GAMM</name>
<evidence type="ECO:0000259" key="2">
    <source>
        <dbReference type="Pfam" id="PF13386"/>
    </source>
</evidence>